<dbReference type="SUPFAM" id="SSF55729">
    <property type="entry name" value="Acyl-CoA N-acyltransferases (Nat)"/>
    <property type="match status" value="1"/>
</dbReference>
<dbReference type="InterPro" id="IPR000182">
    <property type="entry name" value="GNAT_dom"/>
</dbReference>
<evidence type="ECO:0000313" key="5">
    <source>
        <dbReference type="Proteomes" id="UP001227126"/>
    </source>
</evidence>
<dbReference type="PROSITE" id="PS51186">
    <property type="entry name" value="GNAT"/>
    <property type="match status" value="1"/>
</dbReference>
<evidence type="ECO:0000313" key="4">
    <source>
        <dbReference type="EMBL" id="MDK3073227.1"/>
    </source>
</evidence>
<gene>
    <name evidence="4" type="ORF">QO034_08915</name>
</gene>
<dbReference type="PANTHER" id="PTHR43420:SF47">
    <property type="entry name" value="N-ACETYLTRANSFERASE DOMAIN-CONTAINING PROTEIN"/>
    <property type="match status" value="1"/>
</dbReference>
<proteinExistence type="predicted"/>
<dbReference type="InterPro" id="IPR050680">
    <property type="entry name" value="YpeA/RimI_acetyltransf"/>
</dbReference>
<dbReference type="GO" id="GO:0016746">
    <property type="term" value="F:acyltransferase activity"/>
    <property type="evidence" value="ECO:0007669"/>
    <property type="project" value="UniProtKB-KW"/>
</dbReference>
<name>A0ABT7FDQ1_9RHOB</name>
<dbReference type="EMBL" id="JASNJE010000008">
    <property type="protein sequence ID" value="MDK3073227.1"/>
    <property type="molecule type" value="Genomic_DNA"/>
</dbReference>
<dbReference type="RefSeq" id="WP_284485167.1">
    <property type="nucleotide sequence ID" value="NZ_JASNJE010000008.1"/>
</dbReference>
<protein>
    <submittedName>
        <fullName evidence="4">GNAT family N-acetyltransferase</fullName>
        <ecNumber evidence="4">2.3.1.-</ecNumber>
    </submittedName>
</protein>
<accession>A0ABT7FDQ1</accession>
<keyword evidence="2 4" id="KW-0012">Acyltransferase</keyword>
<reference evidence="4 5" key="1">
    <citation type="submission" date="2023-05" db="EMBL/GenBank/DDBJ databases">
        <title>Sedimentitalea sp. nov. JM2-8.</title>
        <authorList>
            <person name="Huang J."/>
        </authorList>
    </citation>
    <scope>NUCLEOTIDE SEQUENCE [LARGE SCALE GENOMIC DNA]</scope>
    <source>
        <strain evidence="4 5">JM2-8</strain>
    </source>
</reference>
<feature type="domain" description="N-acetyltransferase" evidence="3">
    <location>
        <begin position="3"/>
        <end position="148"/>
    </location>
</feature>
<dbReference type="CDD" id="cd04301">
    <property type="entry name" value="NAT_SF"/>
    <property type="match status" value="1"/>
</dbReference>
<comment type="caution">
    <text evidence="4">The sequence shown here is derived from an EMBL/GenBank/DDBJ whole genome shotgun (WGS) entry which is preliminary data.</text>
</comment>
<keyword evidence="1 4" id="KW-0808">Transferase</keyword>
<sequence length="149" mass="16517">MTALLRAARPTDAGATGMILWRFHSETDWLPCLYSAAETIAFCGDMIDRGWMTVAERDGRVQGFIARDGQEVCGLYLAPEARGQGLGRMLLDASKRRVDRLHLRSFAANAPARRFYAKAGFRLVATGNGADNDENLPDIHYVWRKEAAA</sequence>
<dbReference type="Proteomes" id="UP001227126">
    <property type="component" value="Unassembled WGS sequence"/>
</dbReference>
<dbReference type="Pfam" id="PF13508">
    <property type="entry name" value="Acetyltransf_7"/>
    <property type="match status" value="1"/>
</dbReference>
<dbReference type="Gene3D" id="3.40.630.30">
    <property type="match status" value="1"/>
</dbReference>
<keyword evidence="5" id="KW-1185">Reference proteome</keyword>
<dbReference type="InterPro" id="IPR016181">
    <property type="entry name" value="Acyl_CoA_acyltransferase"/>
</dbReference>
<evidence type="ECO:0000256" key="1">
    <source>
        <dbReference type="ARBA" id="ARBA00022679"/>
    </source>
</evidence>
<dbReference type="PANTHER" id="PTHR43420">
    <property type="entry name" value="ACETYLTRANSFERASE"/>
    <property type="match status" value="1"/>
</dbReference>
<evidence type="ECO:0000259" key="3">
    <source>
        <dbReference type="PROSITE" id="PS51186"/>
    </source>
</evidence>
<evidence type="ECO:0000256" key="2">
    <source>
        <dbReference type="ARBA" id="ARBA00023315"/>
    </source>
</evidence>
<dbReference type="EC" id="2.3.1.-" evidence="4"/>
<organism evidence="4 5">
    <name type="scientific">Sedimentitalea xiamensis</name>
    <dbReference type="NCBI Taxonomy" id="3050037"/>
    <lineage>
        <taxon>Bacteria</taxon>
        <taxon>Pseudomonadati</taxon>
        <taxon>Pseudomonadota</taxon>
        <taxon>Alphaproteobacteria</taxon>
        <taxon>Rhodobacterales</taxon>
        <taxon>Paracoccaceae</taxon>
        <taxon>Sedimentitalea</taxon>
    </lineage>
</organism>